<keyword evidence="4" id="KW-0539">Nucleus</keyword>
<dbReference type="PROSITE" id="PS50090">
    <property type="entry name" value="MYB_LIKE"/>
    <property type="match status" value="2"/>
</dbReference>
<dbReference type="PROSITE" id="PS51294">
    <property type="entry name" value="HTH_MYB"/>
    <property type="match status" value="2"/>
</dbReference>
<dbReference type="PANTHER" id="PTHR46621">
    <property type="entry name" value="SNRNA-ACTIVATING PROTEIN COMPLEX SUBUNIT 4"/>
    <property type="match status" value="1"/>
</dbReference>
<keyword evidence="2" id="KW-0238">DNA-binding</keyword>
<evidence type="ECO:0000256" key="3">
    <source>
        <dbReference type="ARBA" id="ARBA00023163"/>
    </source>
</evidence>
<dbReference type="InterPro" id="IPR001005">
    <property type="entry name" value="SANT/Myb"/>
</dbReference>
<evidence type="ECO:0000256" key="1">
    <source>
        <dbReference type="ARBA" id="ARBA00023015"/>
    </source>
</evidence>
<evidence type="ECO:0000256" key="2">
    <source>
        <dbReference type="ARBA" id="ARBA00023125"/>
    </source>
</evidence>
<gene>
    <name evidence="7" type="ORF">K7432_000769</name>
</gene>
<feature type="domain" description="HTH myb-type" evidence="6">
    <location>
        <begin position="152"/>
        <end position="201"/>
    </location>
</feature>
<evidence type="ECO:0000313" key="8">
    <source>
        <dbReference type="Proteomes" id="UP001479436"/>
    </source>
</evidence>
<keyword evidence="1" id="KW-0805">Transcription regulation</keyword>
<dbReference type="SUPFAM" id="SSF46689">
    <property type="entry name" value="Homeodomain-like"/>
    <property type="match status" value="1"/>
</dbReference>
<sequence length="201" mass="24057">MLFTQLSIRNTFRLLTLTSNRQIFGKRPIYTFKTPREIYSLELQSNLQRLRHTSYLLHTCISFDSPSNHFILKRSLNNQSTENSHNELLSTQDPKEKPLFLQWTTEEIDTLKKYAPVYRYNWNKVAVHIPTRTASACRYYWKKLKLKPYITGPWTIEEDEVLKKLIEEEGSMNHWHKFAKVLGRKPRDCLSRVKHIFHTQM</sequence>
<keyword evidence="3" id="KW-0804">Transcription</keyword>
<feature type="domain" description="HTH myb-type" evidence="6">
    <location>
        <begin position="103"/>
        <end position="149"/>
    </location>
</feature>
<evidence type="ECO:0000313" key="7">
    <source>
        <dbReference type="EMBL" id="KAK9728804.1"/>
    </source>
</evidence>
<keyword evidence="8" id="KW-1185">Reference proteome</keyword>
<feature type="domain" description="Myb-like" evidence="5">
    <location>
        <begin position="103"/>
        <end position="145"/>
    </location>
</feature>
<evidence type="ECO:0000256" key="4">
    <source>
        <dbReference type="ARBA" id="ARBA00023242"/>
    </source>
</evidence>
<protein>
    <recommendedName>
        <fullName evidence="9">Myb-like DNA-binding domain containing protein</fullName>
    </recommendedName>
</protein>
<dbReference type="EMBL" id="JASJQH010006890">
    <property type="protein sequence ID" value="KAK9728804.1"/>
    <property type="molecule type" value="Genomic_DNA"/>
</dbReference>
<name>A0ABR2WAS5_9FUNG</name>
<proteinExistence type="predicted"/>
<feature type="domain" description="Myb-like" evidence="5">
    <location>
        <begin position="152"/>
        <end position="197"/>
    </location>
</feature>
<dbReference type="Pfam" id="PF00249">
    <property type="entry name" value="Myb_DNA-binding"/>
    <property type="match status" value="2"/>
</dbReference>
<dbReference type="InterPro" id="IPR051575">
    <property type="entry name" value="Myb-like_DNA-bd"/>
</dbReference>
<dbReference type="PANTHER" id="PTHR46621:SF1">
    <property type="entry name" value="SNRNA-ACTIVATING PROTEIN COMPLEX SUBUNIT 4"/>
    <property type="match status" value="1"/>
</dbReference>
<dbReference type="SMART" id="SM00717">
    <property type="entry name" value="SANT"/>
    <property type="match status" value="2"/>
</dbReference>
<dbReference type="Proteomes" id="UP001479436">
    <property type="component" value="Unassembled WGS sequence"/>
</dbReference>
<accession>A0ABR2WAS5</accession>
<evidence type="ECO:0000259" key="6">
    <source>
        <dbReference type="PROSITE" id="PS51294"/>
    </source>
</evidence>
<dbReference type="Gene3D" id="1.10.10.60">
    <property type="entry name" value="Homeodomain-like"/>
    <property type="match status" value="2"/>
</dbReference>
<evidence type="ECO:0008006" key="9">
    <source>
        <dbReference type="Google" id="ProtNLM"/>
    </source>
</evidence>
<dbReference type="CDD" id="cd00167">
    <property type="entry name" value="SANT"/>
    <property type="match status" value="2"/>
</dbReference>
<reference evidence="7 8" key="1">
    <citation type="submission" date="2023-04" db="EMBL/GenBank/DDBJ databases">
        <title>Genome of Basidiobolus ranarum AG-B5.</title>
        <authorList>
            <person name="Stajich J.E."/>
            <person name="Carter-House D."/>
            <person name="Gryganskyi A."/>
        </authorList>
    </citation>
    <scope>NUCLEOTIDE SEQUENCE [LARGE SCALE GENOMIC DNA]</scope>
    <source>
        <strain evidence="7 8">AG-B5</strain>
    </source>
</reference>
<organism evidence="7 8">
    <name type="scientific">Basidiobolus ranarum</name>
    <dbReference type="NCBI Taxonomy" id="34480"/>
    <lineage>
        <taxon>Eukaryota</taxon>
        <taxon>Fungi</taxon>
        <taxon>Fungi incertae sedis</taxon>
        <taxon>Zoopagomycota</taxon>
        <taxon>Entomophthoromycotina</taxon>
        <taxon>Basidiobolomycetes</taxon>
        <taxon>Basidiobolales</taxon>
        <taxon>Basidiobolaceae</taxon>
        <taxon>Basidiobolus</taxon>
    </lineage>
</organism>
<dbReference type="InterPro" id="IPR017930">
    <property type="entry name" value="Myb_dom"/>
</dbReference>
<comment type="caution">
    <text evidence="7">The sequence shown here is derived from an EMBL/GenBank/DDBJ whole genome shotgun (WGS) entry which is preliminary data.</text>
</comment>
<dbReference type="InterPro" id="IPR009057">
    <property type="entry name" value="Homeodomain-like_sf"/>
</dbReference>
<evidence type="ECO:0000259" key="5">
    <source>
        <dbReference type="PROSITE" id="PS50090"/>
    </source>
</evidence>